<reference evidence="1 2" key="1">
    <citation type="submission" date="2024-02" db="EMBL/GenBank/DDBJ databases">
        <authorList>
            <person name="Chen Y."/>
            <person name="Shah S."/>
            <person name="Dougan E. K."/>
            <person name="Thang M."/>
            <person name="Chan C."/>
        </authorList>
    </citation>
    <scope>NUCLEOTIDE SEQUENCE [LARGE SCALE GENOMIC DNA]</scope>
</reference>
<keyword evidence="2" id="KW-1185">Reference proteome</keyword>
<dbReference type="EMBL" id="CAXAMM010019191">
    <property type="protein sequence ID" value="CAK9045142.1"/>
    <property type="molecule type" value="Genomic_DNA"/>
</dbReference>
<evidence type="ECO:0000313" key="2">
    <source>
        <dbReference type="Proteomes" id="UP001642464"/>
    </source>
</evidence>
<sequence length="187" mass="20804">AGRAMAAWVQRVVVRHGLCPWAEEALRRGSLAIVSLEEEMEDTVAAAVLTHAQLLAQQPPKSRCSTLLVAPQCHALEDFEVYLELCAWLEEAFTELNLNGQVQMATFHPQFRFGDSVGSDAADFVNRAPWAAFHLLREEEVSAALASFRVPGTATFDDPEAVGEFISDRNARFLRARGYQKCLQDLR</sequence>
<evidence type="ECO:0000313" key="1">
    <source>
        <dbReference type="EMBL" id="CAK9045142.1"/>
    </source>
</evidence>
<dbReference type="Pfam" id="PF07209">
    <property type="entry name" value="DUF1415"/>
    <property type="match status" value="1"/>
</dbReference>
<dbReference type="InterPro" id="IPR009858">
    <property type="entry name" value="DUF1415"/>
</dbReference>
<protein>
    <submittedName>
        <fullName evidence="1">Uncharacterized protein</fullName>
    </submittedName>
</protein>
<gene>
    <name evidence="1" type="ORF">SCF082_LOCUS25535</name>
</gene>
<feature type="non-terminal residue" evidence="1">
    <location>
        <position position="1"/>
    </location>
</feature>
<dbReference type="Proteomes" id="UP001642464">
    <property type="component" value="Unassembled WGS sequence"/>
</dbReference>
<name>A0ABP0M355_9DINO</name>
<organism evidence="1 2">
    <name type="scientific">Durusdinium trenchii</name>
    <dbReference type="NCBI Taxonomy" id="1381693"/>
    <lineage>
        <taxon>Eukaryota</taxon>
        <taxon>Sar</taxon>
        <taxon>Alveolata</taxon>
        <taxon>Dinophyceae</taxon>
        <taxon>Suessiales</taxon>
        <taxon>Symbiodiniaceae</taxon>
        <taxon>Durusdinium</taxon>
    </lineage>
</organism>
<proteinExistence type="predicted"/>
<accession>A0ABP0M355</accession>
<comment type="caution">
    <text evidence="1">The sequence shown here is derived from an EMBL/GenBank/DDBJ whole genome shotgun (WGS) entry which is preliminary data.</text>
</comment>